<comment type="caution">
    <text evidence="16">The sequence shown here is derived from an EMBL/GenBank/DDBJ whole genome shotgun (WGS) entry which is preliminary data.</text>
</comment>
<dbReference type="SUPFAM" id="SSF57716">
    <property type="entry name" value="Glucocorticoid receptor-like (DNA-binding domain)"/>
    <property type="match status" value="1"/>
</dbReference>
<dbReference type="InterPro" id="IPR006612">
    <property type="entry name" value="THAP_Znf"/>
</dbReference>
<feature type="region of interest" description="Disordered" evidence="14">
    <location>
        <begin position="64"/>
        <end position="124"/>
    </location>
</feature>
<proteinExistence type="inferred from homology"/>
<organism evidence="16 17">
    <name type="scientific">Frankliniella fusca</name>
    <dbReference type="NCBI Taxonomy" id="407009"/>
    <lineage>
        <taxon>Eukaryota</taxon>
        <taxon>Metazoa</taxon>
        <taxon>Ecdysozoa</taxon>
        <taxon>Arthropoda</taxon>
        <taxon>Hexapoda</taxon>
        <taxon>Insecta</taxon>
        <taxon>Pterygota</taxon>
        <taxon>Neoptera</taxon>
        <taxon>Paraneoptera</taxon>
        <taxon>Thysanoptera</taxon>
        <taxon>Terebrantia</taxon>
        <taxon>Thripoidea</taxon>
        <taxon>Thripidae</taxon>
        <taxon>Frankliniella</taxon>
    </lineage>
</organism>
<protein>
    <submittedName>
        <fullName evidence="16">THAP domain-containing protein 1</fullName>
    </submittedName>
</protein>
<evidence type="ECO:0000256" key="10">
    <source>
        <dbReference type="ARBA" id="ARBA00023242"/>
    </source>
</evidence>
<dbReference type="GO" id="GO:0043565">
    <property type="term" value="F:sequence-specific DNA binding"/>
    <property type="evidence" value="ECO:0007669"/>
    <property type="project" value="InterPro"/>
</dbReference>
<dbReference type="PANTHER" id="PTHR46600">
    <property type="entry name" value="THAP DOMAIN-CONTAINING"/>
    <property type="match status" value="1"/>
</dbReference>
<keyword evidence="8 12" id="KW-0238">DNA-binding</keyword>
<keyword evidence="4 12" id="KW-0863">Zinc-finger</keyword>
<dbReference type="PANTHER" id="PTHR46600:SF1">
    <property type="entry name" value="THAP DOMAIN-CONTAINING PROTEIN 1"/>
    <property type="match status" value="1"/>
</dbReference>
<evidence type="ECO:0000256" key="1">
    <source>
        <dbReference type="ARBA" id="ARBA00004642"/>
    </source>
</evidence>
<dbReference type="GO" id="GO:0008270">
    <property type="term" value="F:zinc ion binding"/>
    <property type="evidence" value="ECO:0007669"/>
    <property type="project" value="UniProtKB-KW"/>
</dbReference>
<keyword evidence="7 13" id="KW-0175">Coiled coil</keyword>
<evidence type="ECO:0000256" key="5">
    <source>
        <dbReference type="ARBA" id="ARBA00022833"/>
    </source>
</evidence>
<evidence type="ECO:0000313" key="17">
    <source>
        <dbReference type="Proteomes" id="UP001219518"/>
    </source>
</evidence>
<evidence type="ECO:0000256" key="11">
    <source>
        <dbReference type="ARBA" id="ARBA00023306"/>
    </source>
</evidence>
<feature type="compositionally biased region" description="Polar residues" evidence="14">
    <location>
        <begin position="400"/>
        <end position="410"/>
    </location>
</feature>
<keyword evidence="6" id="KW-0805">Transcription regulation</keyword>
<sequence length="498" mass="55399">MEDEMVLMDPVGSKTHVVFLSTIDLPKLVLKSGVLLPPSHPQPYAVLGPARLLPSLDNVGALARSRTHAADTKEEDEEDKGEKKKLRQLQRSEEYRRETEGALKPSKPRRYHRNSKQYWASPAGQPSLWASPSLAAVDAGTRAQDEDESRVTSQCDGMPGREQKLSASLKKMVKSCVMKACHNREVDAGTSVRSFRFPMPGDRRKLWEEFTRHHNRDKMFKIGAISRASLCFEHFSPECLTDKGNLKRTAVPTIAPKFTAALALKYGLIPNERSALLDVVNNFEKSIDDYLAATEGTPLPLNPDAMDCGVWVDMPSAQDQSCHSHSPDFTAAEIVRMPVVIDLPMKPVSSPAPSPTKSEETVLNSDAEDLLDGLSDEENTDPRGCPSPQVKSILQEKQGSFDSTVANYPSGSEKGSPLKTPRKRHFSQLTEEDMSSPKRGSRAFEISQATVTSYQKRIKILHQRIRRKNLKIKSLEAMLSHLENKHLLDKDVSALIKV</sequence>
<evidence type="ECO:0000256" key="7">
    <source>
        <dbReference type="ARBA" id="ARBA00023054"/>
    </source>
</evidence>
<dbReference type="Proteomes" id="UP001219518">
    <property type="component" value="Unassembled WGS sequence"/>
</dbReference>
<comment type="subcellular location">
    <subcellularLocation>
        <location evidence="1">Nucleus</location>
        <location evidence="1">Nucleoplasm</location>
    </subcellularLocation>
</comment>
<evidence type="ECO:0000259" key="15">
    <source>
        <dbReference type="PROSITE" id="PS50950"/>
    </source>
</evidence>
<keyword evidence="10" id="KW-0539">Nucleus</keyword>
<dbReference type="GO" id="GO:0005654">
    <property type="term" value="C:nucleoplasm"/>
    <property type="evidence" value="ECO:0007669"/>
    <property type="project" value="UniProtKB-SubCell"/>
</dbReference>
<evidence type="ECO:0000256" key="13">
    <source>
        <dbReference type="SAM" id="Coils"/>
    </source>
</evidence>
<keyword evidence="3" id="KW-0479">Metal-binding</keyword>
<accession>A0AAE1HUS7</accession>
<feature type="compositionally biased region" description="Basic and acidic residues" evidence="14">
    <location>
        <begin position="90"/>
        <end position="101"/>
    </location>
</feature>
<evidence type="ECO:0000256" key="2">
    <source>
        <dbReference type="ARBA" id="ARBA00006177"/>
    </source>
</evidence>
<feature type="coiled-coil region" evidence="13">
    <location>
        <begin position="458"/>
        <end position="485"/>
    </location>
</feature>
<keyword evidence="11" id="KW-0131">Cell cycle</keyword>
<evidence type="ECO:0000256" key="12">
    <source>
        <dbReference type="PROSITE-ProRule" id="PRU00309"/>
    </source>
</evidence>
<feature type="region of interest" description="Disordered" evidence="14">
    <location>
        <begin position="400"/>
        <end position="440"/>
    </location>
</feature>
<keyword evidence="17" id="KW-1185">Reference proteome</keyword>
<evidence type="ECO:0000256" key="9">
    <source>
        <dbReference type="ARBA" id="ARBA00023163"/>
    </source>
</evidence>
<reference evidence="16" key="2">
    <citation type="journal article" date="2023" name="BMC Genomics">
        <title>Pest status, molecular evolution, and epigenetic factors derived from the genome assembly of Frankliniella fusca, a thysanopteran phytovirus vector.</title>
        <authorList>
            <person name="Catto M.A."/>
            <person name="Labadie P.E."/>
            <person name="Jacobson A.L."/>
            <person name="Kennedy G.G."/>
            <person name="Srinivasan R."/>
            <person name="Hunt B.G."/>
        </authorList>
    </citation>
    <scope>NUCLEOTIDE SEQUENCE</scope>
    <source>
        <strain evidence="16">PL_HMW_Pooled</strain>
    </source>
</reference>
<feature type="region of interest" description="Disordered" evidence="14">
    <location>
        <begin position="136"/>
        <end position="161"/>
    </location>
</feature>
<evidence type="ECO:0000313" key="16">
    <source>
        <dbReference type="EMBL" id="KAK3927849.1"/>
    </source>
</evidence>
<feature type="domain" description="THAP-type" evidence="15">
    <location>
        <begin position="172"/>
        <end position="255"/>
    </location>
</feature>
<dbReference type="AlphaFoldDB" id="A0AAE1HUS7"/>
<name>A0AAE1HUS7_9NEOP</name>
<reference evidence="16" key="1">
    <citation type="submission" date="2021-07" db="EMBL/GenBank/DDBJ databases">
        <authorList>
            <person name="Catto M.A."/>
            <person name="Jacobson A."/>
            <person name="Kennedy G."/>
            <person name="Labadie P."/>
            <person name="Hunt B.G."/>
            <person name="Srinivasan R."/>
        </authorList>
    </citation>
    <scope>NUCLEOTIDE SEQUENCE</scope>
    <source>
        <strain evidence="16">PL_HMW_Pooled</strain>
        <tissue evidence="16">Head</tissue>
    </source>
</reference>
<dbReference type="EMBL" id="JAHWGI010001301">
    <property type="protein sequence ID" value="KAK3927849.1"/>
    <property type="molecule type" value="Genomic_DNA"/>
</dbReference>
<feature type="compositionally biased region" description="Basic residues" evidence="14">
    <location>
        <begin position="106"/>
        <end position="115"/>
    </location>
</feature>
<evidence type="ECO:0000256" key="4">
    <source>
        <dbReference type="ARBA" id="ARBA00022771"/>
    </source>
</evidence>
<keyword evidence="9" id="KW-0804">Transcription</keyword>
<dbReference type="SMART" id="SM00980">
    <property type="entry name" value="THAP"/>
    <property type="match status" value="1"/>
</dbReference>
<gene>
    <name evidence="16" type="ORF">KUF71_016134</name>
</gene>
<dbReference type="Pfam" id="PF05485">
    <property type="entry name" value="THAP"/>
    <property type="match status" value="1"/>
</dbReference>
<dbReference type="PROSITE" id="PS50950">
    <property type="entry name" value="ZF_THAP"/>
    <property type="match status" value="1"/>
</dbReference>
<evidence type="ECO:0000256" key="8">
    <source>
        <dbReference type="ARBA" id="ARBA00023125"/>
    </source>
</evidence>
<keyword evidence="5" id="KW-0862">Zinc</keyword>
<evidence type="ECO:0000256" key="3">
    <source>
        <dbReference type="ARBA" id="ARBA00022723"/>
    </source>
</evidence>
<comment type="similarity">
    <text evidence="2">Belongs to the THAP1 family.</text>
</comment>
<evidence type="ECO:0000256" key="14">
    <source>
        <dbReference type="SAM" id="MobiDB-lite"/>
    </source>
</evidence>
<dbReference type="InterPro" id="IPR026516">
    <property type="entry name" value="THAP1/10"/>
</dbReference>
<evidence type="ECO:0000256" key="6">
    <source>
        <dbReference type="ARBA" id="ARBA00023015"/>
    </source>
</evidence>